<protein>
    <recommendedName>
        <fullName evidence="2">UPF0125 protein CATMQ487_26050</fullName>
    </recommendedName>
</protein>
<evidence type="ECO:0000256" key="2">
    <source>
        <dbReference type="HAMAP-Rule" id="MF_00460"/>
    </source>
</evidence>
<feature type="compositionally biased region" description="Basic residues" evidence="3">
    <location>
        <begin position="98"/>
        <end position="113"/>
    </location>
</feature>
<dbReference type="PANTHER" id="PTHR37483">
    <property type="entry name" value="UPF0125 PROTEIN RATB"/>
    <property type="match status" value="1"/>
</dbReference>
<dbReference type="InterPro" id="IPR005346">
    <property type="entry name" value="RnfH"/>
</dbReference>
<dbReference type="Gene3D" id="3.10.20.280">
    <property type="entry name" value="RnfH-like"/>
    <property type="match status" value="1"/>
</dbReference>
<evidence type="ECO:0000256" key="1">
    <source>
        <dbReference type="ARBA" id="ARBA00010645"/>
    </source>
</evidence>
<dbReference type="RefSeq" id="WP_251969004.1">
    <property type="nucleotide sequence ID" value="NZ_AP025730.1"/>
</dbReference>
<dbReference type="InterPro" id="IPR016155">
    <property type="entry name" value="Mopterin_synth/thiamin_S_b"/>
</dbReference>
<evidence type="ECO:0000313" key="4">
    <source>
        <dbReference type="EMBL" id="BDI05635.1"/>
    </source>
</evidence>
<dbReference type="Proteomes" id="UP001057498">
    <property type="component" value="Chromosome"/>
</dbReference>
<feature type="region of interest" description="Disordered" evidence="3">
    <location>
        <begin position="98"/>
        <end position="138"/>
    </location>
</feature>
<evidence type="ECO:0000313" key="5">
    <source>
        <dbReference type="Proteomes" id="UP001057498"/>
    </source>
</evidence>
<accession>A0ABN6PP50</accession>
<comment type="similarity">
    <text evidence="1 2">Belongs to the UPF0125 (RnfH) family.</text>
</comment>
<sequence>MGGAESAGDGLLCVEVVCSTGPRHIDAVPLRLPAGSTVGQAVERSGLLQRYPALAADAGLVCAVWGKSAAGDAPLHDGDRIALCRSLQVDPKEARRLRYRAQGQRKRQPRQRVRGVSAPSSSSSSSTSASAGQEPEGA</sequence>
<dbReference type="SUPFAM" id="SSF54285">
    <property type="entry name" value="MoaD/ThiS"/>
    <property type="match status" value="1"/>
</dbReference>
<dbReference type="HAMAP" id="MF_00460">
    <property type="entry name" value="UPF0125_RnfH"/>
    <property type="match status" value="1"/>
</dbReference>
<dbReference type="PANTHER" id="PTHR37483:SF1">
    <property type="entry name" value="UPF0125 PROTEIN RATB"/>
    <property type="match status" value="1"/>
</dbReference>
<name>A0ABN6PP50_9BURK</name>
<dbReference type="Pfam" id="PF03658">
    <property type="entry name" value="Ub-RnfH"/>
    <property type="match status" value="1"/>
</dbReference>
<organism evidence="4 5">
    <name type="scientific">Sphaerotilus microaerophilus</name>
    <dbReference type="NCBI Taxonomy" id="2914710"/>
    <lineage>
        <taxon>Bacteria</taxon>
        <taxon>Pseudomonadati</taxon>
        <taxon>Pseudomonadota</taxon>
        <taxon>Betaproteobacteria</taxon>
        <taxon>Burkholderiales</taxon>
        <taxon>Sphaerotilaceae</taxon>
        <taxon>Sphaerotilus</taxon>
    </lineage>
</organism>
<evidence type="ECO:0000256" key="3">
    <source>
        <dbReference type="SAM" id="MobiDB-lite"/>
    </source>
</evidence>
<gene>
    <name evidence="4" type="ORF">CATMQ487_26050</name>
</gene>
<reference evidence="4" key="1">
    <citation type="submission" date="2022-04" db="EMBL/GenBank/DDBJ databases">
        <title>Whole genome sequence of Sphaerotilus sp. FB-5.</title>
        <authorList>
            <person name="Takeda M."/>
            <person name="Narihara S."/>
            <person name="Akimoto M."/>
            <person name="Akimoto R."/>
            <person name="Nishiyashiki S."/>
            <person name="Murakami T."/>
        </authorList>
    </citation>
    <scope>NUCLEOTIDE SEQUENCE</scope>
    <source>
        <strain evidence="4">FB-5</strain>
    </source>
</reference>
<dbReference type="InterPro" id="IPR037021">
    <property type="entry name" value="RnfH_sf"/>
</dbReference>
<feature type="compositionally biased region" description="Low complexity" evidence="3">
    <location>
        <begin position="117"/>
        <end position="131"/>
    </location>
</feature>
<dbReference type="EMBL" id="AP025730">
    <property type="protein sequence ID" value="BDI05635.1"/>
    <property type="molecule type" value="Genomic_DNA"/>
</dbReference>
<keyword evidence="5" id="KW-1185">Reference proteome</keyword>
<proteinExistence type="inferred from homology"/>